<keyword evidence="5 8" id="KW-0371">Homeobox</keyword>
<evidence type="ECO:0000313" key="13">
    <source>
        <dbReference type="EMBL" id="KAK7895749.1"/>
    </source>
</evidence>
<sequence>MKTAYTSAYRCTHAEVDAMDVTMDGGVALEEQQGRSVLGSRSVMSGMSVLLDADCRHDLPLHHAVGACDAPAMSCSYTTLTPLTPLPPISHVTDKFQRHIPVSGSFTLMRDERALPAISSLYGFKEHVDALGNGLPLPHTQQPLHTYGHAPHAVHAAHDKMLGFDANEFYARGSNDVTLEWSASISRSTHHALLPPNTHAPLALRERPQSSGHAQGAPLEEINTREVAQRVTAELKRYSIPQAIFAQRVLCRSQGTLSDLLRNPKPWSKLKSGRETFRRMWKWLHEPEFQRMSALRLAACKRKESEAERDKTNAQKKSRLVFSDLQRRTLLAIFKENPRPSKEMQVTISQQLGLELSTVSNFFMNARRRSLDKWAEEGHCPGAQASNRTKES</sequence>
<dbReference type="InterPro" id="IPR010982">
    <property type="entry name" value="Lambda_DNA-bd_dom_sf"/>
</dbReference>
<evidence type="ECO:0000256" key="8">
    <source>
        <dbReference type="PROSITE-ProRule" id="PRU00108"/>
    </source>
</evidence>
<evidence type="ECO:0000256" key="5">
    <source>
        <dbReference type="ARBA" id="ARBA00023155"/>
    </source>
</evidence>
<keyword evidence="6 10" id="KW-0804">Transcription</keyword>
<dbReference type="PROSITE" id="PS51042">
    <property type="entry name" value="CUT"/>
    <property type="match status" value="1"/>
</dbReference>
<protein>
    <recommendedName>
        <fullName evidence="10">One cut domain family member</fullName>
    </recommendedName>
</protein>
<dbReference type="FunFam" id="1.10.260.40:FF:000005">
    <property type="entry name" value="One cut domain family member"/>
    <property type="match status" value="1"/>
</dbReference>
<keyword evidence="4 8" id="KW-0238">DNA-binding</keyword>
<comment type="caution">
    <text evidence="13">The sequence shown here is derived from an EMBL/GenBank/DDBJ whole genome shotgun (WGS) entry which is preliminary data.</text>
</comment>
<dbReference type="SMART" id="SM01109">
    <property type="entry name" value="CUT"/>
    <property type="match status" value="1"/>
</dbReference>
<dbReference type="Gene3D" id="1.10.10.60">
    <property type="entry name" value="Homeodomain-like"/>
    <property type="match status" value="1"/>
</dbReference>
<evidence type="ECO:0000256" key="10">
    <source>
        <dbReference type="RuleBase" id="RU361129"/>
    </source>
</evidence>
<dbReference type="GO" id="GO:0005634">
    <property type="term" value="C:nucleus"/>
    <property type="evidence" value="ECO:0007669"/>
    <property type="project" value="UniProtKB-SubCell"/>
</dbReference>
<evidence type="ECO:0000256" key="9">
    <source>
        <dbReference type="RuleBase" id="RU000682"/>
    </source>
</evidence>
<proteinExistence type="inferred from homology"/>
<feature type="DNA-binding region" description="Homeobox" evidence="8">
    <location>
        <begin position="315"/>
        <end position="374"/>
    </location>
</feature>
<evidence type="ECO:0000256" key="4">
    <source>
        <dbReference type="ARBA" id="ARBA00023125"/>
    </source>
</evidence>
<evidence type="ECO:0000256" key="2">
    <source>
        <dbReference type="ARBA" id="ARBA00008190"/>
    </source>
</evidence>
<evidence type="ECO:0000256" key="3">
    <source>
        <dbReference type="ARBA" id="ARBA00023015"/>
    </source>
</evidence>
<dbReference type="Pfam" id="PF00046">
    <property type="entry name" value="Homeodomain"/>
    <property type="match status" value="1"/>
</dbReference>
<accession>A0AAW0NKV4</accession>
<name>A0AAW0NKV4_9GOBI</name>
<comment type="similarity">
    <text evidence="2 10">Belongs to the CUT homeobox family.</text>
</comment>
<dbReference type="PANTHER" id="PTHR14057">
    <property type="entry name" value="TRANSCRIPTION FACTOR ONECUT"/>
    <property type="match status" value="1"/>
</dbReference>
<dbReference type="Gene3D" id="1.10.260.40">
    <property type="entry name" value="lambda repressor-like DNA-binding domains"/>
    <property type="match status" value="1"/>
</dbReference>
<comment type="subcellular location">
    <subcellularLocation>
        <location evidence="1 8 9">Nucleus</location>
    </subcellularLocation>
</comment>
<evidence type="ECO:0000259" key="12">
    <source>
        <dbReference type="PROSITE" id="PS51042"/>
    </source>
</evidence>
<dbReference type="SUPFAM" id="SSF47413">
    <property type="entry name" value="lambda repressor-like DNA-binding domains"/>
    <property type="match status" value="1"/>
</dbReference>
<keyword evidence="7 8" id="KW-0539">Nucleus</keyword>
<evidence type="ECO:0000256" key="6">
    <source>
        <dbReference type="ARBA" id="ARBA00023163"/>
    </source>
</evidence>
<dbReference type="GO" id="GO:0000978">
    <property type="term" value="F:RNA polymerase II cis-regulatory region sequence-specific DNA binding"/>
    <property type="evidence" value="ECO:0007669"/>
    <property type="project" value="TreeGrafter"/>
</dbReference>
<dbReference type="SMART" id="SM00389">
    <property type="entry name" value="HOX"/>
    <property type="match status" value="1"/>
</dbReference>
<dbReference type="Proteomes" id="UP001460270">
    <property type="component" value="Unassembled WGS sequence"/>
</dbReference>
<gene>
    <name evidence="13" type="ORF">WMY93_021074</name>
</gene>
<dbReference type="FunFam" id="1.10.10.60:FF:000054">
    <property type="entry name" value="One cut domain family member"/>
    <property type="match status" value="1"/>
</dbReference>
<keyword evidence="14" id="KW-1185">Reference proteome</keyword>
<dbReference type="InterPro" id="IPR051649">
    <property type="entry name" value="CUT_Homeobox"/>
</dbReference>
<dbReference type="Pfam" id="PF02376">
    <property type="entry name" value="CUT"/>
    <property type="match status" value="1"/>
</dbReference>
<feature type="domain" description="Homeobox" evidence="11">
    <location>
        <begin position="313"/>
        <end position="373"/>
    </location>
</feature>
<dbReference type="PANTHER" id="PTHR14057:SF10">
    <property type="entry name" value="ONE CUT DOMAIN FAMILY MEMBER 2"/>
    <property type="match status" value="1"/>
</dbReference>
<dbReference type="SUPFAM" id="SSF46689">
    <property type="entry name" value="Homeodomain-like"/>
    <property type="match status" value="1"/>
</dbReference>
<dbReference type="CDD" id="cd00086">
    <property type="entry name" value="homeodomain"/>
    <property type="match status" value="1"/>
</dbReference>
<dbReference type="EMBL" id="JBBPFD010000015">
    <property type="protein sequence ID" value="KAK7895749.1"/>
    <property type="molecule type" value="Genomic_DNA"/>
</dbReference>
<organism evidence="13 14">
    <name type="scientific">Mugilogobius chulae</name>
    <name type="common">yellowstripe goby</name>
    <dbReference type="NCBI Taxonomy" id="88201"/>
    <lineage>
        <taxon>Eukaryota</taxon>
        <taxon>Metazoa</taxon>
        <taxon>Chordata</taxon>
        <taxon>Craniata</taxon>
        <taxon>Vertebrata</taxon>
        <taxon>Euteleostomi</taxon>
        <taxon>Actinopterygii</taxon>
        <taxon>Neopterygii</taxon>
        <taxon>Teleostei</taxon>
        <taxon>Neoteleostei</taxon>
        <taxon>Acanthomorphata</taxon>
        <taxon>Gobiaria</taxon>
        <taxon>Gobiiformes</taxon>
        <taxon>Gobioidei</taxon>
        <taxon>Gobiidae</taxon>
        <taxon>Gobionellinae</taxon>
        <taxon>Mugilogobius</taxon>
    </lineage>
</organism>
<keyword evidence="3 10" id="KW-0805">Transcription regulation</keyword>
<evidence type="ECO:0000256" key="1">
    <source>
        <dbReference type="ARBA" id="ARBA00004123"/>
    </source>
</evidence>
<dbReference type="InterPro" id="IPR009057">
    <property type="entry name" value="Homeodomain-like_sf"/>
</dbReference>
<dbReference type="PROSITE" id="PS50071">
    <property type="entry name" value="HOMEOBOX_2"/>
    <property type="match status" value="1"/>
</dbReference>
<reference evidence="14" key="1">
    <citation type="submission" date="2024-04" db="EMBL/GenBank/DDBJ databases">
        <title>Salinicola lusitanus LLJ914,a marine bacterium isolated from the Okinawa Trough.</title>
        <authorList>
            <person name="Li J."/>
        </authorList>
    </citation>
    <scope>NUCLEOTIDE SEQUENCE [LARGE SCALE GENOMIC DNA]</scope>
</reference>
<dbReference type="InterPro" id="IPR003350">
    <property type="entry name" value="CUT_dom"/>
</dbReference>
<feature type="domain" description="CUT" evidence="12">
    <location>
        <begin position="213"/>
        <end position="299"/>
    </location>
</feature>
<evidence type="ECO:0000259" key="11">
    <source>
        <dbReference type="PROSITE" id="PS50071"/>
    </source>
</evidence>
<dbReference type="InterPro" id="IPR001356">
    <property type="entry name" value="HD"/>
</dbReference>
<dbReference type="GO" id="GO:0000981">
    <property type="term" value="F:DNA-binding transcription factor activity, RNA polymerase II-specific"/>
    <property type="evidence" value="ECO:0007669"/>
    <property type="project" value="TreeGrafter"/>
</dbReference>
<evidence type="ECO:0000256" key="7">
    <source>
        <dbReference type="ARBA" id="ARBA00023242"/>
    </source>
</evidence>
<evidence type="ECO:0000313" key="14">
    <source>
        <dbReference type="Proteomes" id="UP001460270"/>
    </source>
</evidence>
<dbReference type="AlphaFoldDB" id="A0AAW0NKV4"/>